<feature type="region of interest" description="Disordered" evidence="1">
    <location>
        <begin position="224"/>
        <end position="312"/>
    </location>
</feature>
<sequence length="483" mass="54931">MLEASSGGDGKLNVHISVVSCFLFWLNTFRRLDAVFSFERLRNVKKMCSLRSVISRTISILKPPNWHPPSGIFREHIKSCERSQSILGCARGGQFWNSYQRASDMKFQIGPHNLLQGSTSITCDWCTLVLNFLQTLLIPGGPDGVVVRMPDYHAIGPEFDSLRGQSWLKDRLASRPLGVYYNVRYNSNDSSEMGKIVEKFQKAMNDASKLEDKLLEDVTLPVETLAESTQEDGRTVEGAEDATPQDEPADKRDDALDDEPDDGIMHLTDGRQGEGASVKDRSPSDKKLLVGATPPRVPRLRSEPPPHIAPTPDKLESILGGRQFLEWKYLRDPRLFYTLGKLKRLDPTFTEEGFIEDCKHDFIPNIFYAIDKRDDRLVDDWTTERARQEMKSLEEWAAIMDFHVTKRLIGVEDLKIVSGYRAAEGLVLRIAFKSREEVALRHSWGSDHPDTKRDVHVYSNQWDLMRDPAVEHPKAAWRLHSLG</sequence>
<dbReference type="InterPro" id="IPR007379">
    <property type="entry name" value="Tim44-like_dom"/>
</dbReference>
<dbReference type="Gene3D" id="3.10.450.240">
    <property type="match status" value="1"/>
</dbReference>
<dbReference type="InterPro" id="IPR032710">
    <property type="entry name" value="NTF2-like_dom_sf"/>
</dbReference>
<evidence type="ECO:0000313" key="3">
    <source>
        <dbReference type="EMBL" id="KAL1115074.1"/>
    </source>
</evidence>
<evidence type="ECO:0000256" key="1">
    <source>
        <dbReference type="SAM" id="MobiDB-lite"/>
    </source>
</evidence>
<evidence type="ECO:0000259" key="2">
    <source>
        <dbReference type="Pfam" id="PF04280"/>
    </source>
</evidence>
<feature type="domain" description="Tim44-like" evidence="2">
    <location>
        <begin position="340"/>
        <end position="481"/>
    </location>
</feature>
<comment type="caution">
    <text evidence="3">The sequence shown here is derived from an EMBL/GenBank/DDBJ whole genome shotgun (WGS) entry which is preliminary data.</text>
</comment>
<dbReference type="SUPFAM" id="SSF54427">
    <property type="entry name" value="NTF2-like"/>
    <property type="match status" value="1"/>
</dbReference>
<name>A0ABD0XV04_9HEMI</name>
<reference evidence="3 4" key="1">
    <citation type="submission" date="2024-07" db="EMBL/GenBank/DDBJ databases">
        <title>Chromosome-level genome assembly of the water stick insect Ranatra chinensis (Heteroptera: Nepidae).</title>
        <authorList>
            <person name="Liu X."/>
        </authorList>
    </citation>
    <scope>NUCLEOTIDE SEQUENCE [LARGE SCALE GENOMIC DNA]</scope>
    <source>
        <strain evidence="3">Cailab_2021Rc</strain>
        <tissue evidence="3">Muscle</tissue>
    </source>
</reference>
<feature type="compositionally biased region" description="Basic and acidic residues" evidence="1">
    <location>
        <begin position="268"/>
        <end position="288"/>
    </location>
</feature>
<protein>
    <recommendedName>
        <fullName evidence="2">Tim44-like domain-containing protein</fullName>
    </recommendedName>
</protein>
<evidence type="ECO:0000313" key="4">
    <source>
        <dbReference type="Proteomes" id="UP001558652"/>
    </source>
</evidence>
<accession>A0ABD0XV04</accession>
<proteinExistence type="predicted"/>
<organism evidence="3 4">
    <name type="scientific">Ranatra chinensis</name>
    <dbReference type="NCBI Taxonomy" id="642074"/>
    <lineage>
        <taxon>Eukaryota</taxon>
        <taxon>Metazoa</taxon>
        <taxon>Ecdysozoa</taxon>
        <taxon>Arthropoda</taxon>
        <taxon>Hexapoda</taxon>
        <taxon>Insecta</taxon>
        <taxon>Pterygota</taxon>
        <taxon>Neoptera</taxon>
        <taxon>Paraneoptera</taxon>
        <taxon>Hemiptera</taxon>
        <taxon>Heteroptera</taxon>
        <taxon>Panheteroptera</taxon>
        <taxon>Nepomorpha</taxon>
        <taxon>Nepidae</taxon>
        <taxon>Ranatrinae</taxon>
        <taxon>Ranatra</taxon>
    </lineage>
</organism>
<keyword evidence="4" id="KW-1185">Reference proteome</keyword>
<dbReference type="Pfam" id="PF04280">
    <property type="entry name" value="Tim44"/>
    <property type="match status" value="1"/>
</dbReference>
<dbReference type="EMBL" id="JBFDAA010000020">
    <property type="protein sequence ID" value="KAL1115074.1"/>
    <property type="molecule type" value="Genomic_DNA"/>
</dbReference>
<dbReference type="Proteomes" id="UP001558652">
    <property type="component" value="Unassembled WGS sequence"/>
</dbReference>
<gene>
    <name evidence="3" type="ORF">AAG570_007105</name>
</gene>
<dbReference type="AlphaFoldDB" id="A0ABD0XV04"/>